<sequence length="56" mass="6048">MARSKTDLEEIQRPSSVAPDDTLIRKLHHLDALGNNRICCVSASNQSLGVAAELSD</sequence>
<evidence type="ECO:0000313" key="1">
    <source>
        <dbReference type="EMBL" id="MBB5363687.1"/>
    </source>
</evidence>
<comment type="caution">
    <text evidence="1">The sequence shown here is derived from an EMBL/GenBank/DDBJ whole genome shotgun (WGS) entry which is preliminary data.</text>
</comment>
<keyword evidence="2" id="KW-1185">Reference proteome</keyword>
<gene>
    <name evidence="1" type="ORF">HNQ08_002793</name>
</gene>
<dbReference type="Proteomes" id="UP000552709">
    <property type="component" value="Unassembled WGS sequence"/>
</dbReference>
<protein>
    <submittedName>
        <fullName evidence="1">Uncharacterized protein</fullName>
    </submittedName>
</protein>
<dbReference type="AlphaFoldDB" id="A0A7W8JUX9"/>
<dbReference type="RefSeq" id="WP_184133034.1">
    <property type="nucleotide sequence ID" value="NZ_JACHFL010000006.1"/>
</dbReference>
<dbReference type="EMBL" id="JACHFL010000006">
    <property type="protein sequence ID" value="MBB5363687.1"/>
    <property type="molecule type" value="Genomic_DNA"/>
</dbReference>
<evidence type="ECO:0000313" key="2">
    <source>
        <dbReference type="Proteomes" id="UP000552709"/>
    </source>
</evidence>
<reference evidence="1 2" key="1">
    <citation type="submission" date="2020-08" db="EMBL/GenBank/DDBJ databases">
        <title>Genomic Encyclopedia of Type Strains, Phase IV (KMG-IV): sequencing the most valuable type-strain genomes for metagenomic binning, comparative biology and taxonomic classification.</title>
        <authorList>
            <person name="Goeker M."/>
        </authorList>
    </citation>
    <scope>NUCLEOTIDE SEQUENCE [LARGE SCALE GENOMIC DNA]</scope>
    <source>
        <strain evidence="1 2">DSM 27939</strain>
    </source>
</reference>
<proteinExistence type="predicted"/>
<accession>A0A7W8JUX9</accession>
<name>A0A7W8JUX9_9DEIO</name>
<organism evidence="1 2">
    <name type="scientific">Deinococcus humi</name>
    <dbReference type="NCBI Taxonomy" id="662880"/>
    <lineage>
        <taxon>Bacteria</taxon>
        <taxon>Thermotogati</taxon>
        <taxon>Deinococcota</taxon>
        <taxon>Deinococci</taxon>
        <taxon>Deinococcales</taxon>
        <taxon>Deinococcaceae</taxon>
        <taxon>Deinococcus</taxon>
    </lineage>
</organism>